<evidence type="ECO:0000256" key="1">
    <source>
        <dbReference type="SAM" id="MobiDB-lite"/>
    </source>
</evidence>
<feature type="transmembrane region" description="Helical" evidence="2">
    <location>
        <begin position="27"/>
        <end position="51"/>
    </location>
</feature>
<feature type="compositionally biased region" description="Pro residues" evidence="1">
    <location>
        <begin position="146"/>
        <end position="155"/>
    </location>
</feature>
<organism evidence="3 4">
    <name type="scientific">Azospirillum thermophilum</name>
    <dbReference type="NCBI Taxonomy" id="2202148"/>
    <lineage>
        <taxon>Bacteria</taxon>
        <taxon>Pseudomonadati</taxon>
        <taxon>Pseudomonadota</taxon>
        <taxon>Alphaproteobacteria</taxon>
        <taxon>Rhodospirillales</taxon>
        <taxon>Azospirillaceae</taxon>
        <taxon>Azospirillum</taxon>
    </lineage>
</organism>
<evidence type="ECO:0008006" key="5">
    <source>
        <dbReference type="Google" id="ProtNLM"/>
    </source>
</evidence>
<geneLocation type="plasmid" evidence="3 4">
    <name>unnamed2</name>
</geneLocation>
<dbReference type="AlphaFoldDB" id="A0A2S2CZ57"/>
<proteinExistence type="predicted"/>
<dbReference type="RefSeq" id="WP_109333380.1">
    <property type="nucleotide sequence ID" value="NZ_CP029357.1"/>
</dbReference>
<keyword evidence="2" id="KW-0472">Membrane</keyword>
<evidence type="ECO:0000313" key="4">
    <source>
        <dbReference type="Proteomes" id="UP000245629"/>
    </source>
</evidence>
<name>A0A2S2CZ57_9PROT</name>
<keyword evidence="2" id="KW-0812">Transmembrane</keyword>
<reference evidence="4" key="1">
    <citation type="submission" date="2018-05" db="EMBL/GenBank/DDBJ databases">
        <title>Azospirillum thermophila sp. nov., a novel isolated from hot spring.</title>
        <authorList>
            <person name="Zhao Z."/>
        </authorList>
    </citation>
    <scope>NUCLEOTIDE SEQUENCE [LARGE SCALE GENOMIC DNA]</scope>
    <source>
        <strain evidence="4">CFH 70021</strain>
        <plasmid evidence="4">unnamed2</plasmid>
    </source>
</reference>
<dbReference type="KEGG" id="azz:DEW08_27700"/>
<gene>
    <name evidence="3" type="ORF">DEW08_27700</name>
</gene>
<dbReference type="OrthoDB" id="9806878at2"/>
<dbReference type="EMBL" id="CP029357">
    <property type="protein sequence ID" value="AWK89759.1"/>
    <property type="molecule type" value="Genomic_DNA"/>
</dbReference>
<feature type="region of interest" description="Disordered" evidence="1">
    <location>
        <begin position="137"/>
        <end position="161"/>
    </location>
</feature>
<evidence type="ECO:0000313" key="3">
    <source>
        <dbReference type="EMBL" id="AWK89759.1"/>
    </source>
</evidence>
<sequence>MSHAARFDEFRRAGWCDRPPRAFRGGWVVLAILGFIAWWPIGLAILGYSLWSRKMGCWMGGGRWRHKMARMEERMEQFCRARNGHVMGGGMGGGTSGNRAFDEYRAETLRRLEEEEREFHDFLDRLRFAKDKAEFDQFMAERRSRPTPPQSPPDPQQDRPV</sequence>
<protein>
    <recommendedName>
        <fullName evidence="5">DUF2852 domain-containing protein</fullName>
    </recommendedName>
</protein>
<keyword evidence="4" id="KW-1185">Reference proteome</keyword>
<keyword evidence="2" id="KW-1133">Transmembrane helix</keyword>
<evidence type="ECO:0000256" key="2">
    <source>
        <dbReference type="SAM" id="Phobius"/>
    </source>
</evidence>
<dbReference type="Pfam" id="PF11014">
    <property type="entry name" value="DUF2852"/>
    <property type="match status" value="1"/>
</dbReference>
<dbReference type="Proteomes" id="UP000245629">
    <property type="component" value="Plasmid unnamed2"/>
</dbReference>
<dbReference type="InterPro" id="IPR021273">
    <property type="entry name" value="DUF2852"/>
</dbReference>
<accession>A0A2S2CZ57</accession>
<keyword evidence="3" id="KW-0614">Plasmid</keyword>